<dbReference type="HOGENOM" id="CLU_1155741_0_0_11"/>
<accession>D1BEZ5</accession>
<keyword evidence="2" id="KW-0472">Membrane</keyword>
<organism evidence="3 4">
    <name type="scientific">Sanguibacter keddieii (strain ATCC 51767 / DSM 10542 / NCFB 3025 / ST-74)</name>
    <dbReference type="NCBI Taxonomy" id="446469"/>
    <lineage>
        <taxon>Bacteria</taxon>
        <taxon>Bacillati</taxon>
        <taxon>Actinomycetota</taxon>
        <taxon>Actinomycetes</taxon>
        <taxon>Micrococcales</taxon>
        <taxon>Sanguibacteraceae</taxon>
        <taxon>Sanguibacter</taxon>
    </lineage>
</organism>
<sequence>MEAVADLLAAGHPEGERDEQEQRRDAVTDEVGDGDALEGVGTRGGRRLGRVAALLAVLALRRVLPGLALRTLLARLTRVLALLGSVLALLSGLALVLALLRCVLAGLARLSLVLLGSVLARLTLLRGVLTVLAGLTLLRHVLARLGRRVRGVLRRRPLLRVPAGRWRLAFVAHVLPFVVAVACACPVSGAPASRWHDQPPTAPERKRAASLADALVTGTDVLARHVSPKSMDHIVARCTV</sequence>
<keyword evidence="2" id="KW-0812">Transmembrane</keyword>
<evidence type="ECO:0000256" key="1">
    <source>
        <dbReference type="SAM" id="MobiDB-lite"/>
    </source>
</evidence>
<feature type="transmembrane region" description="Helical" evidence="2">
    <location>
        <begin position="79"/>
        <end position="100"/>
    </location>
</feature>
<name>D1BEZ5_SANKS</name>
<evidence type="ECO:0000313" key="4">
    <source>
        <dbReference type="Proteomes" id="UP000000322"/>
    </source>
</evidence>
<keyword evidence="2" id="KW-1133">Transmembrane helix</keyword>
<keyword evidence="4" id="KW-1185">Reference proteome</keyword>
<evidence type="ECO:0000313" key="3">
    <source>
        <dbReference type="EMBL" id="ACZ21291.1"/>
    </source>
</evidence>
<evidence type="ECO:0000256" key="2">
    <source>
        <dbReference type="SAM" id="Phobius"/>
    </source>
</evidence>
<dbReference type="EMBL" id="CP001819">
    <property type="protein sequence ID" value="ACZ21291.1"/>
    <property type="molecule type" value="Genomic_DNA"/>
</dbReference>
<dbReference type="KEGG" id="ske:Sked_13510"/>
<dbReference type="Proteomes" id="UP000000322">
    <property type="component" value="Chromosome"/>
</dbReference>
<dbReference type="AlphaFoldDB" id="D1BEZ5"/>
<protein>
    <submittedName>
        <fullName evidence="3">Uncharacterized protein</fullName>
    </submittedName>
</protein>
<feature type="transmembrane region" description="Helical" evidence="2">
    <location>
        <begin position="168"/>
        <end position="189"/>
    </location>
</feature>
<proteinExistence type="predicted"/>
<feature type="region of interest" description="Disordered" evidence="1">
    <location>
        <begin position="1"/>
        <end position="38"/>
    </location>
</feature>
<gene>
    <name evidence="3" type="ordered locus">Sked_13510</name>
</gene>
<reference evidence="3 4" key="1">
    <citation type="journal article" date="2009" name="Stand. Genomic Sci.">
        <title>Complete genome sequence of Sanguibacter keddieii type strain (ST-74).</title>
        <authorList>
            <person name="Ivanova N."/>
            <person name="Sikorski J."/>
            <person name="Sims D."/>
            <person name="Brettin T."/>
            <person name="Detter J.C."/>
            <person name="Han C."/>
            <person name="Lapidus A."/>
            <person name="Copeland A."/>
            <person name="Glavina Del Rio T."/>
            <person name="Nolan M."/>
            <person name="Chen F."/>
            <person name="Lucas S."/>
            <person name="Tice H."/>
            <person name="Cheng J.F."/>
            <person name="Bruce D."/>
            <person name="Goodwin L."/>
            <person name="Pitluck S."/>
            <person name="Pati A."/>
            <person name="Mavromatis K."/>
            <person name="Chen A."/>
            <person name="Palaniappan K."/>
            <person name="D'haeseleer P."/>
            <person name="Chain P."/>
            <person name="Bristow J."/>
            <person name="Eisen J.A."/>
            <person name="Markowitz V."/>
            <person name="Hugenholtz P."/>
            <person name="Goker M."/>
            <person name="Pukall R."/>
            <person name="Klenk H.P."/>
            <person name="Kyrpides N.C."/>
        </authorList>
    </citation>
    <scope>NUCLEOTIDE SEQUENCE [LARGE SCALE GENOMIC DNA]</scope>
    <source>
        <strain evidence="4">ATCC 51767 / DSM 10542 / NCFB 3025 / ST-74</strain>
    </source>
</reference>